<feature type="region of interest" description="Disordered" evidence="1">
    <location>
        <begin position="94"/>
        <end position="116"/>
    </location>
</feature>
<feature type="chain" id="PRO_5042034390" description="Secreted protein" evidence="2">
    <location>
        <begin position="23"/>
        <end position="116"/>
    </location>
</feature>
<dbReference type="Proteomes" id="UP001219934">
    <property type="component" value="Unassembled WGS sequence"/>
</dbReference>
<dbReference type="AlphaFoldDB" id="A0AAD6FWC6"/>
<gene>
    <name evidence="3" type="ORF">JOQ06_020469</name>
</gene>
<organism evidence="3 4">
    <name type="scientific">Pogonophryne albipinna</name>
    <dbReference type="NCBI Taxonomy" id="1090488"/>
    <lineage>
        <taxon>Eukaryota</taxon>
        <taxon>Metazoa</taxon>
        <taxon>Chordata</taxon>
        <taxon>Craniata</taxon>
        <taxon>Vertebrata</taxon>
        <taxon>Euteleostomi</taxon>
        <taxon>Actinopterygii</taxon>
        <taxon>Neopterygii</taxon>
        <taxon>Teleostei</taxon>
        <taxon>Neoteleostei</taxon>
        <taxon>Acanthomorphata</taxon>
        <taxon>Eupercaria</taxon>
        <taxon>Perciformes</taxon>
        <taxon>Notothenioidei</taxon>
        <taxon>Pogonophryne</taxon>
    </lineage>
</organism>
<reference evidence="3" key="1">
    <citation type="submission" date="2022-11" db="EMBL/GenBank/DDBJ databases">
        <title>Chromosome-level genome of Pogonophryne albipinna.</title>
        <authorList>
            <person name="Jo E."/>
        </authorList>
    </citation>
    <scope>NUCLEOTIDE SEQUENCE</scope>
    <source>
        <strain evidence="3">SGF0006</strain>
        <tissue evidence="3">Muscle</tissue>
    </source>
</reference>
<proteinExistence type="predicted"/>
<evidence type="ECO:0000256" key="1">
    <source>
        <dbReference type="SAM" id="MobiDB-lite"/>
    </source>
</evidence>
<comment type="caution">
    <text evidence="3">The sequence shown here is derived from an EMBL/GenBank/DDBJ whole genome shotgun (WGS) entry which is preliminary data.</text>
</comment>
<keyword evidence="4" id="KW-1185">Reference proteome</keyword>
<evidence type="ECO:0000313" key="4">
    <source>
        <dbReference type="Proteomes" id="UP001219934"/>
    </source>
</evidence>
<name>A0AAD6FWC6_9TELE</name>
<feature type="signal peptide" evidence="2">
    <location>
        <begin position="1"/>
        <end position="22"/>
    </location>
</feature>
<feature type="compositionally biased region" description="Low complexity" evidence="1">
    <location>
        <begin position="98"/>
        <end position="110"/>
    </location>
</feature>
<evidence type="ECO:0000313" key="3">
    <source>
        <dbReference type="EMBL" id="KAJ4948948.1"/>
    </source>
</evidence>
<keyword evidence="2" id="KW-0732">Signal</keyword>
<protein>
    <recommendedName>
        <fullName evidence="5">Secreted protein</fullName>
    </recommendedName>
</protein>
<sequence>MGMLVLLLVLLLDLIRSGDSSAQSHSCACVCLLASSESNREAVIGGSEASAGLRSYEPREQVPPGLCCISHTQIGPGGCWVRRGVSRFCCCRAQTQRSSSTAAPPSATSPLLRNST</sequence>
<accession>A0AAD6FWC6</accession>
<evidence type="ECO:0008006" key="5">
    <source>
        <dbReference type="Google" id="ProtNLM"/>
    </source>
</evidence>
<evidence type="ECO:0000256" key="2">
    <source>
        <dbReference type="SAM" id="SignalP"/>
    </source>
</evidence>
<dbReference type="EMBL" id="JAPTMU010000001">
    <property type="protein sequence ID" value="KAJ4948948.1"/>
    <property type="molecule type" value="Genomic_DNA"/>
</dbReference>